<dbReference type="InterPro" id="IPR011006">
    <property type="entry name" value="CheY-like_superfamily"/>
</dbReference>
<name>A0A371ISA6_9FIRM</name>
<keyword evidence="6" id="KW-0238">DNA-binding</keyword>
<accession>A0A371ISA6</accession>
<dbReference type="Pfam" id="PF04397">
    <property type="entry name" value="LytTR"/>
    <property type="match status" value="1"/>
</dbReference>
<dbReference type="PANTHER" id="PTHR37299">
    <property type="entry name" value="TRANSCRIPTIONAL REGULATOR-RELATED"/>
    <property type="match status" value="1"/>
</dbReference>
<dbReference type="PANTHER" id="PTHR37299:SF1">
    <property type="entry name" value="STAGE 0 SPORULATION PROTEIN A HOMOLOG"/>
    <property type="match status" value="1"/>
</dbReference>
<keyword evidence="7" id="KW-1185">Reference proteome</keyword>
<reference evidence="6 7" key="1">
    <citation type="journal article" date="2017" name="Genome Announc.">
        <title>Draft Genome Sequence of Romboutsia maritimum sp. nov. Strain CCRI-22766(T), Isolated from Coastal Estuarine Mud.</title>
        <authorList>
            <person name="Maheux A.F."/>
            <person name="Boudreau D.K."/>
            <person name="Berube E."/>
            <person name="Boissinot M."/>
            <person name="Raymond F."/>
            <person name="Brodeur S."/>
            <person name="Corbeil J."/>
            <person name="Brightwell G."/>
            <person name="Broda D."/>
            <person name="Omar R.F."/>
            <person name="Bergeron M.G."/>
        </authorList>
    </citation>
    <scope>NUCLEOTIDE SEQUENCE [LARGE SCALE GENOMIC DNA]</scope>
    <source>
        <strain evidence="6 7">CCRI-22766</strain>
    </source>
</reference>
<sequence>MLKIALCEDEDIQRLRMKDYLRKILDEKNIKNQIFEYKSGIELISNYPKNIDILLLDVQMPGLDGMETARKIRGFDNKVEIIFITGVIDYIQDGYEVRAYRYLLKPIKFDELKKHIISCIELIENYKDKYILIKEKGNIYKIFIEDILYLEVNRKDMKIYTKDKVYEFVMSMKLAEEELGKYKFFRCHKSFLVNLKKVEYIEKNVLIIQKYKIPISKYRLREVKLELLNVLGEKI</sequence>
<dbReference type="SMART" id="SM00850">
    <property type="entry name" value="LytTR"/>
    <property type="match status" value="1"/>
</dbReference>
<dbReference type="InterPro" id="IPR046947">
    <property type="entry name" value="LytR-like"/>
</dbReference>
<evidence type="ECO:0000256" key="3">
    <source>
        <dbReference type="PROSITE-ProRule" id="PRU00169"/>
    </source>
</evidence>
<dbReference type="SUPFAM" id="SSF52172">
    <property type="entry name" value="CheY-like"/>
    <property type="match status" value="1"/>
</dbReference>
<organism evidence="6 7">
    <name type="scientific">Romboutsia maritimum</name>
    <dbReference type="NCBI Taxonomy" id="2020948"/>
    <lineage>
        <taxon>Bacteria</taxon>
        <taxon>Bacillati</taxon>
        <taxon>Bacillota</taxon>
        <taxon>Clostridia</taxon>
        <taxon>Peptostreptococcales</taxon>
        <taxon>Peptostreptococcaceae</taxon>
        <taxon>Romboutsia</taxon>
    </lineage>
</organism>
<evidence type="ECO:0000313" key="7">
    <source>
        <dbReference type="Proteomes" id="UP000243494"/>
    </source>
</evidence>
<dbReference type="RefSeq" id="WP_095406638.1">
    <property type="nucleotide sequence ID" value="NZ_NOJZ02000013.1"/>
</dbReference>
<feature type="modified residue" description="4-aspartylphosphate" evidence="3">
    <location>
        <position position="57"/>
    </location>
</feature>
<dbReference type="Gene3D" id="3.40.50.2300">
    <property type="match status" value="1"/>
</dbReference>
<gene>
    <name evidence="6" type="ORF">CHF27_008365</name>
</gene>
<dbReference type="OrthoDB" id="1756867at2"/>
<comment type="caution">
    <text evidence="6">The sequence shown here is derived from an EMBL/GenBank/DDBJ whole genome shotgun (WGS) entry which is preliminary data.</text>
</comment>
<dbReference type="GO" id="GO:0000156">
    <property type="term" value="F:phosphorelay response regulator activity"/>
    <property type="evidence" value="ECO:0007669"/>
    <property type="project" value="InterPro"/>
</dbReference>
<proteinExistence type="predicted"/>
<dbReference type="PROSITE" id="PS50110">
    <property type="entry name" value="RESPONSE_REGULATORY"/>
    <property type="match status" value="1"/>
</dbReference>
<feature type="domain" description="HTH LytTR-type" evidence="5">
    <location>
        <begin position="131"/>
        <end position="229"/>
    </location>
</feature>
<evidence type="ECO:0000259" key="5">
    <source>
        <dbReference type="PROSITE" id="PS50930"/>
    </source>
</evidence>
<feature type="domain" description="Response regulatory" evidence="4">
    <location>
        <begin position="3"/>
        <end position="120"/>
    </location>
</feature>
<evidence type="ECO:0000256" key="2">
    <source>
        <dbReference type="ARBA" id="ARBA00024867"/>
    </source>
</evidence>
<dbReference type="EMBL" id="NOJZ02000013">
    <property type="protein sequence ID" value="RDY23368.1"/>
    <property type="molecule type" value="Genomic_DNA"/>
</dbReference>
<evidence type="ECO:0000313" key="6">
    <source>
        <dbReference type="EMBL" id="RDY23368.1"/>
    </source>
</evidence>
<dbReference type="InterPro" id="IPR001789">
    <property type="entry name" value="Sig_transdc_resp-reg_receiver"/>
</dbReference>
<evidence type="ECO:0000256" key="1">
    <source>
        <dbReference type="ARBA" id="ARBA00018672"/>
    </source>
</evidence>
<dbReference type="AlphaFoldDB" id="A0A371ISA6"/>
<dbReference type="Pfam" id="PF00072">
    <property type="entry name" value="Response_reg"/>
    <property type="match status" value="1"/>
</dbReference>
<protein>
    <recommendedName>
        <fullName evidence="1">Stage 0 sporulation protein A homolog</fullName>
    </recommendedName>
</protein>
<dbReference type="GO" id="GO:0003677">
    <property type="term" value="F:DNA binding"/>
    <property type="evidence" value="ECO:0007669"/>
    <property type="project" value="UniProtKB-KW"/>
</dbReference>
<dbReference type="InterPro" id="IPR007492">
    <property type="entry name" value="LytTR_DNA-bd_dom"/>
</dbReference>
<dbReference type="SMART" id="SM00448">
    <property type="entry name" value="REC"/>
    <property type="match status" value="1"/>
</dbReference>
<dbReference type="PROSITE" id="PS50930">
    <property type="entry name" value="HTH_LYTTR"/>
    <property type="match status" value="1"/>
</dbReference>
<evidence type="ECO:0000259" key="4">
    <source>
        <dbReference type="PROSITE" id="PS50110"/>
    </source>
</evidence>
<dbReference type="Proteomes" id="UP000243494">
    <property type="component" value="Unassembled WGS sequence"/>
</dbReference>
<comment type="function">
    <text evidence="2">May play the central regulatory role in sporulation. It may be an element of the effector pathway responsible for the activation of sporulation genes in response to nutritional stress. Spo0A may act in concert with spo0H (a sigma factor) to control the expression of some genes that are critical to the sporulation process.</text>
</comment>
<dbReference type="Gene3D" id="2.40.50.1020">
    <property type="entry name" value="LytTr DNA-binding domain"/>
    <property type="match status" value="1"/>
</dbReference>
<keyword evidence="3" id="KW-0597">Phosphoprotein</keyword>